<evidence type="ECO:0000313" key="5">
    <source>
        <dbReference type="EMBL" id="SVD23322.1"/>
    </source>
</evidence>
<keyword evidence="3" id="KW-0804">Transcription</keyword>
<sequence length="203" mass="22707">MKKYIIKSYIVNLVKYLALRNNLQKRPVGAGNNQESEGTAHMAERKVMVGPHLRRMRLERGLTQSQMAEQMRISTSYLNLIERNQRPVTVQLLLKLGQTYDIDLQRFAVDDEARVAAQLKEVFGDPLFARKGVTNQDIQDMAAASPVGGEAVFALFRSYRELVDNALNLAEGLSDTDKVGGVAALRLAGEGVQDFFQARGNYF</sequence>
<dbReference type="GO" id="GO:0003677">
    <property type="term" value="F:DNA binding"/>
    <property type="evidence" value="ECO:0007669"/>
    <property type="project" value="UniProtKB-KW"/>
</dbReference>
<dbReference type="CDD" id="cd00093">
    <property type="entry name" value="HTH_XRE"/>
    <property type="match status" value="1"/>
</dbReference>
<name>A0A382TNJ2_9ZZZZ</name>
<evidence type="ECO:0000256" key="1">
    <source>
        <dbReference type="ARBA" id="ARBA00023015"/>
    </source>
</evidence>
<evidence type="ECO:0000259" key="4">
    <source>
        <dbReference type="PROSITE" id="PS50943"/>
    </source>
</evidence>
<dbReference type="SUPFAM" id="SSF47413">
    <property type="entry name" value="lambda repressor-like DNA-binding domains"/>
    <property type="match status" value="1"/>
</dbReference>
<reference evidence="5" key="1">
    <citation type="submission" date="2018-05" db="EMBL/GenBank/DDBJ databases">
        <authorList>
            <person name="Lanie J.A."/>
            <person name="Ng W.-L."/>
            <person name="Kazmierczak K.M."/>
            <person name="Andrzejewski T.M."/>
            <person name="Davidsen T.M."/>
            <person name="Wayne K.J."/>
            <person name="Tettelin H."/>
            <person name="Glass J.I."/>
            <person name="Rusch D."/>
            <person name="Podicherti R."/>
            <person name="Tsui H.-C.T."/>
            <person name="Winkler M.E."/>
        </authorList>
    </citation>
    <scope>NUCLEOTIDE SEQUENCE</scope>
</reference>
<dbReference type="PROSITE" id="PS50943">
    <property type="entry name" value="HTH_CROC1"/>
    <property type="match status" value="1"/>
</dbReference>
<dbReference type="SMART" id="SM00530">
    <property type="entry name" value="HTH_XRE"/>
    <property type="match status" value="1"/>
</dbReference>
<gene>
    <name evidence="5" type="ORF">METZ01_LOCUS376176</name>
</gene>
<evidence type="ECO:0000256" key="2">
    <source>
        <dbReference type="ARBA" id="ARBA00023125"/>
    </source>
</evidence>
<dbReference type="PANTHER" id="PTHR46797">
    <property type="entry name" value="HTH-TYPE TRANSCRIPTIONAL REGULATOR"/>
    <property type="match status" value="1"/>
</dbReference>
<keyword evidence="2" id="KW-0238">DNA-binding</keyword>
<dbReference type="Gene3D" id="1.10.260.40">
    <property type="entry name" value="lambda repressor-like DNA-binding domains"/>
    <property type="match status" value="1"/>
</dbReference>
<dbReference type="AlphaFoldDB" id="A0A382TNJ2"/>
<dbReference type="InterPro" id="IPR050807">
    <property type="entry name" value="TransReg_Diox_bact_type"/>
</dbReference>
<dbReference type="GO" id="GO:0003700">
    <property type="term" value="F:DNA-binding transcription factor activity"/>
    <property type="evidence" value="ECO:0007669"/>
    <property type="project" value="TreeGrafter"/>
</dbReference>
<dbReference type="InterPro" id="IPR001387">
    <property type="entry name" value="Cro/C1-type_HTH"/>
</dbReference>
<dbReference type="GO" id="GO:0005829">
    <property type="term" value="C:cytosol"/>
    <property type="evidence" value="ECO:0007669"/>
    <property type="project" value="TreeGrafter"/>
</dbReference>
<dbReference type="PANTHER" id="PTHR46797:SF23">
    <property type="entry name" value="HTH-TYPE TRANSCRIPTIONAL REGULATOR SUTR"/>
    <property type="match status" value="1"/>
</dbReference>
<feature type="non-terminal residue" evidence="5">
    <location>
        <position position="203"/>
    </location>
</feature>
<dbReference type="InterPro" id="IPR010982">
    <property type="entry name" value="Lambda_DNA-bd_dom_sf"/>
</dbReference>
<keyword evidence="1" id="KW-0805">Transcription regulation</keyword>
<dbReference type="Pfam" id="PF01381">
    <property type="entry name" value="HTH_3"/>
    <property type="match status" value="1"/>
</dbReference>
<feature type="domain" description="HTH cro/C1-type" evidence="4">
    <location>
        <begin position="53"/>
        <end position="107"/>
    </location>
</feature>
<evidence type="ECO:0000256" key="3">
    <source>
        <dbReference type="ARBA" id="ARBA00023163"/>
    </source>
</evidence>
<organism evidence="5">
    <name type="scientific">marine metagenome</name>
    <dbReference type="NCBI Taxonomy" id="408172"/>
    <lineage>
        <taxon>unclassified sequences</taxon>
        <taxon>metagenomes</taxon>
        <taxon>ecological metagenomes</taxon>
    </lineage>
</organism>
<accession>A0A382TNJ2</accession>
<protein>
    <recommendedName>
        <fullName evidence="4">HTH cro/C1-type domain-containing protein</fullName>
    </recommendedName>
</protein>
<dbReference type="EMBL" id="UINC01137777">
    <property type="protein sequence ID" value="SVD23322.1"/>
    <property type="molecule type" value="Genomic_DNA"/>
</dbReference>
<proteinExistence type="predicted"/>